<dbReference type="GO" id="GO:0005737">
    <property type="term" value="C:cytoplasm"/>
    <property type="evidence" value="ECO:0007669"/>
    <property type="project" value="TreeGrafter"/>
</dbReference>
<evidence type="ECO:0000313" key="4">
    <source>
        <dbReference type="Proteomes" id="UP000070544"/>
    </source>
</evidence>
<keyword evidence="4" id="KW-1185">Reference proteome</keyword>
<proteinExistence type="inferred from homology"/>
<name>A0A139AM04_GONPJ</name>
<evidence type="ECO:0000256" key="1">
    <source>
        <dbReference type="ARBA" id="ARBA00011047"/>
    </source>
</evidence>
<dbReference type="OMA" id="SGVIMEM"/>
<organism evidence="3 4">
    <name type="scientific">Gonapodya prolifera (strain JEL478)</name>
    <name type="common">Monoblepharis prolifera</name>
    <dbReference type="NCBI Taxonomy" id="1344416"/>
    <lineage>
        <taxon>Eukaryota</taxon>
        <taxon>Fungi</taxon>
        <taxon>Fungi incertae sedis</taxon>
        <taxon>Chytridiomycota</taxon>
        <taxon>Chytridiomycota incertae sedis</taxon>
        <taxon>Monoblepharidomycetes</taxon>
        <taxon>Monoblepharidales</taxon>
        <taxon>Gonapodyaceae</taxon>
        <taxon>Gonapodya</taxon>
    </lineage>
</organism>
<dbReference type="EMBL" id="KQ965745">
    <property type="protein sequence ID" value="KXS17789.1"/>
    <property type="molecule type" value="Genomic_DNA"/>
</dbReference>
<dbReference type="Pfam" id="PF07065">
    <property type="entry name" value="D123"/>
    <property type="match status" value="1"/>
</dbReference>
<dbReference type="AlphaFoldDB" id="A0A139AM04"/>
<reference evidence="3 4" key="1">
    <citation type="journal article" date="2015" name="Genome Biol. Evol.">
        <title>Phylogenomic analyses indicate that early fungi evolved digesting cell walls of algal ancestors of land plants.</title>
        <authorList>
            <person name="Chang Y."/>
            <person name="Wang S."/>
            <person name="Sekimoto S."/>
            <person name="Aerts A.L."/>
            <person name="Choi C."/>
            <person name="Clum A."/>
            <person name="LaButti K.M."/>
            <person name="Lindquist E.A."/>
            <person name="Yee Ngan C."/>
            <person name="Ohm R.A."/>
            <person name="Salamov A.A."/>
            <person name="Grigoriev I.V."/>
            <person name="Spatafora J.W."/>
            <person name="Berbee M.L."/>
        </authorList>
    </citation>
    <scope>NUCLEOTIDE SEQUENCE [LARGE SCALE GENOMIC DNA]</scope>
    <source>
        <strain evidence="3 4">JEL478</strain>
    </source>
</reference>
<feature type="region of interest" description="Disordered" evidence="2">
    <location>
        <begin position="76"/>
        <end position="100"/>
    </location>
</feature>
<dbReference type="Proteomes" id="UP000070544">
    <property type="component" value="Unassembled WGS sequence"/>
</dbReference>
<gene>
    <name evidence="3" type="ORF">M427DRAFT_246027</name>
</gene>
<comment type="similarity">
    <text evidence="1">Belongs to the CDC123 family.</text>
</comment>
<protein>
    <submittedName>
        <fullName evidence="3">D123-domain-containing protein</fullName>
    </submittedName>
</protein>
<sequence length="373" mass="42138">MDFPSSELPERPPIEFPPLSRAIIDACALPSWLPKFSRSTFKTIVIELPDDFVEFLKADGIVLPSPVPRSSQLLEVESDADDDTAVEEDEDEQAARTSPFPSYSAVLQSIREAIDEFGAVFPKLDWSAPQDAVWIAPSNTLRCTHPDDVVLLIKASDFATHDLHYAYDDCDVASIDQVEPAAEQGAEAVLESQRGQEAITVTQIAQRHHLVLRKFHPLLPSMEFRCFVHDNHLVGITQRDFTTHYPFLEGMRLSLQEKIKTFWTNTIAGAFDQRNYVFDVYVDKRSRVWLVDFNPFAPSTDALLFTWREILQSSESELPELRLVRDSAHALANANGWGNPRFVHNRYPQDVLDPRSADVATLMAAMELGRNDI</sequence>
<dbReference type="PANTHER" id="PTHR15323:SF6">
    <property type="entry name" value="CELL DIVISION CYCLE PROTEIN 123 HOMOLOG"/>
    <property type="match status" value="1"/>
</dbReference>
<accession>A0A139AM04</accession>
<evidence type="ECO:0000256" key="2">
    <source>
        <dbReference type="SAM" id="MobiDB-lite"/>
    </source>
</evidence>
<dbReference type="STRING" id="1344416.A0A139AM04"/>
<dbReference type="PANTHER" id="PTHR15323">
    <property type="entry name" value="D123 PROTEIN"/>
    <property type="match status" value="1"/>
</dbReference>
<dbReference type="InterPro" id="IPR009772">
    <property type="entry name" value="CDC123"/>
</dbReference>
<dbReference type="OrthoDB" id="360540at2759"/>
<feature type="compositionally biased region" description="Acidic residues" evidence="2">
    <location>
        <begin position="76"/>
        <end position="92"/>
    </location>
</feature>
<evidence type="ECO:0000313" key="3">
    <source>
        <dbReference type="EMBL" id="KXS17789.1"/>
    </source>
</evidence>